<evidence type="ECO:0000256" key="1">
    <source>
        <dbReference type="SAM" id="MobiDB-lite"/>
    </source>
</evidence>
<gene>
    <name evidence="2" type="ORF">Naga_101804g1</name>
</gene>
<proteinExistence type="predicted"/>
<feature type="region of interest" description="Disordered" evidence="1">
    <location>
        <begin position="80"/>
        <end position="101"/>
    </location>
</feature>
<sequence length="165" mass="18060">MPKCPYSPEFPQQFPHHSMHCCGVTRVRLRAPRSGRWRLHRSRRSHSRQAGRPHCQHQPRVGEDVYVGACMWFEAGREKGRGGARARRGGERGDEALTPAPAPIPAATAAATAAARPTSTAAFAGGAARNCDLCAKARKGVRIEKETQAIIRWSEAAFPPVGSRW</sequence>
<comment type="caution">
    <text evidence="2">The sequence shown here is derived from an EMBL/GenBank/DDBJ whole genome shotgun (WGS) entry which is preliminary data.</text>
</comment>
<dbReference type="EMBL" id="AZIL01003357">
    <property type="protein sequence ID" value="EWM20098.1"/>
    <property type="molecule type" value="Genomic_DNA"/>
</dbReference>
<keyword evidence="3" id="KW-1185">Reference proteome</keyword>
<name>W7T9C6_9STRA</name>
<evidence type="ECO:0000313" key="2">
    <source>
        <dbReference type="EMBL" id="EWM20098.1"/>
    </source>
</evidence>
<dbReference type="Proteomes" id="UP000019335">
    <property type="component" value="Unassembled WGS sequence"/>
</dbReference>
<feature type="compositionally biased region" description="Basic residues" evidence="1">
    <location>
        <begin position="37"/>
        <end position="57"/>
    </location>
</feature>
<protein>
    <submittedName>
        <fullName evidence="2">Uncharacterized protein</fullName>
    </submittedName>
</protein>
<feature type="region of interest" description="Disordered" evidence="1">
    <location>
        <begin position="37"/>
        <end position="58"/>
    </location>
</feature>
<evidence type="ECO:0000313" key="3">
    <source>
        <dbReference type="Proteomes" id="UP000019335"/>
    </source>
</evidence>
<dbReference type="AlphaFoldDB" id="W7T9C6"/>
<organism evidence="2 3">
    <name type="scientific">Nannochloropsis gaditana</name>
    <dbReference type="NCBI Taxonomy" id="72520"/>
    <lineage>
        <taxon>Eukaryota</taxon>
        <taxon>Sar</taxon>
        <taxon>Stramenopiles</taxon>
        <taxon>Ochrophyta</taxon>
        <taxon>Eustigmatophyceae</taxon>
        <taxon>Eustigmatales</taxon>
        <taxon>Monodopsidaceae</taxon>
        <taxon>Nannochloropsis</taxon>
    </lineage>
</organism>
<reference evidence="2 3" key="1">
    <citation type="journal article" date="2014" name="Mol. Plant">
        <title>Chromosome Scale Genome Assembly and Transcriptome Profiling of Nannochloropsis gaditana in Nitrogen Depletion.</title>
        <authorList>
            <person name="Corteggiani Carpinelli E."/>
            <person name="Telatin A."/>
            <person name="Vitulo N."/>
            <person name="Forcato C."/>
            <person name="D'Angelo M."/>
            <person name="Schiavon R."/>
            <person name="Vezzi A."/>
            <person name="Giacometti G.M."/>
            <person name="Morosinotto T."/>
            <person name="Valle G."/>
        </authorList>
    </citation>
    <scope>NUCLEOTIDE SEQUENCE [LARGE SCALE GENOMIC DNA]</scope>
    <source>
        <strain evidence="2 3">B-31</strain>
    </source>
</reference>
<accession>W7T9C6</accession>